<keyword evidence="3" id="KW-1185">Reference proteome</keyword>
<dbReference type="EnsemblMetazoa" id="CLYHEMT016528.1">
    <property type="protein sequence ID" value="CLYHEMP016528.1"/>
    <property type="gene ID" value="CLYHEMG016528"/>
</dbReference>
<dbReference type="GeneID" id="136815034"/>
<reference evidence="2" key="1">
    <citation type="submission" date="2021-01" db="UniProtKB">
        <authorList>
            <consortium name="EnsemblMetazoa"/>
        </authorList>
    </citation>
    <scope>IDENTIFICATION</scope>
</reference>
<organism evidence="2 3">
    <name type="scientific">Clytia hemisphaerica</name>
    <dbReference type="NCBI Taxonomy" id="252671"/>
    <lineage>
        <taxon>Eukaryota</taxon>
        <taxon>Metazoa</taxon>
        <taxon>Cnidaria</taxon>
        <taxon>Hydrozoa</taxon>
        <taxon>Hydroidolina</taxon>
        <taxon>Leptothecata</taxon>
        <taxon>Obeliida</taxon>
        <taxon>Clytiidae</taxon>
        <taxon>Clytia</taxon>
    </lineage>
</organism>
<feature type="region of interest" description="Disordered" evidence="1">
    <location>
        <begin position="96"/>
        <end position="119"/>
    </location>
</feature>
<protein>
    <submittedName>
        <fullName evidence="2">Uncharacterized protein</fullName>
    </submittedName>
</protein>
<evidence type="ECO:0000313" key="2">
    <source>
        <dbReference type="EnsemblMetazoa" id="CLYHEMP016528.1"/>
    </source>
</evidence>
<feature type="compositionally biased region" description="Acidic residues" evidence="1">
    <location>
        <begin position="96"/>
        <end position="109"/>
    </location>
</feature>
<dbReference type="AlphaFoldDB" id="A0A7M6DMM8"/>
<name>A0A7M6DMM8_9CNID</name>
<proteinExistence type="predicted"/>
<accession>A0A7M6DMM8</accession>
<evidence type="ECO:0000256" key="1">
    <source>
        <dbReference type="SAM" id="MobiDB-lite"/>
    </source>
</evidence>
<dbReference type="Proteomes" id="UP000594262">
    <property type="component" value="Unplaced"/>
</dbReference>
<sequence length="365" mass="42316">MMAKFRESAYVNDFVMFRNACEERKLKYTLSHIERLKSTYNKQQDKEKLFFAVQHLSVPSQRKQKPVAIGDQSAAVKKVKVRSLSAPSLLDEVTADENNDVTVTTDEEATESKDDGKLLNKRRSMTVSDMKPMSCEIQVYPTRSRLDSPKSQSKRTSICSLNLESSKGNIDKTSSSNFQNGDTTEAKFEKKSLLTVERVSKFNKKEPIKRGCSSNSTRSSFSETSRFSMISNATRTYLEDKERKEKELLSELINKRKSKETDETHKNPKSGLSQLPSKEEWERQINCMKRANQDLTRRQQQEIERKARDRWRQSFENMKMNRLAVYQSKIYKSGAEESNTTFVKFLPKSQQAFYIKDVQFAQKFL</sequence>
<dbReference type="RefSeq" id="XP_066927568.1">
    <property type="nucleotide sequence ID" value="XM_067071467.1"/>
</dbReference>
<evidence type="ECO:0000313" key="3">
    <source>
        <dbReference type="Proteomes" id="UP000594262"/>
    </source>
</evidence>
<feature type="region of interest" description="Disordered" evidence="1">
    <location>
        <begin position="253"/>
        <end position="278"/>
    </location>
</feature>